<evidence type="ECO:0000313" key="2">
    <source>
        <dbReference type="EMBL" id="WVX67158.1"/>
    </source>
</evidence>
<sequence>MPENEPILFGDSVHPTQAKKLTRGWIKHVKEQYIPTTRARMRVNIAGAINLATLQVMTRDYEKINSASLMDFLKHVESCYPKAPRIHIFLDQAPYHTSKETRKYVENSQIVIHYLPSYNPNLNPIERLWKIMHEYVSNNKFYLKGSDFTNAVKHFFEKTVHEIKDLLQTRVTDNFEHLNTQFSF</sequence>
<dbReference type="InterPro" id="IPR012337">
    <property type="entry name" value="RNaseH-like_sf"/>
</dbReference>
<dbReference type="InterPro" id="IPR047655">
    <property type="entry name" value="Transpos_IS630-like"/>
</dbReference>
<dbReference type="Gene3D" id="3.30.420.10">
    <property type="entry name" value="Ribonuclease H-like superfamily/Ribonuclease H"/>
    <property type="match status" value="1"/>
</dbReference>
<dbReference type="EMBL" id="CP133270">
    <property type="protein sequence ID" value="WVX67158.1"/>
    <property type="molecule type" value="Genomic_DNA"/>
</dbReference>
<name>A0ABZ2C531_9PROT</name>
<keyword evidence="3" id="KW-1185">Reference proteome</keyword>
<evidence type="ECO:0000259" key="1">
    <source>
        <dbReference type="Pfam" id="PF13358"/>
    </source>
</evidence>
<feature type="domain" description="Tc1-like transposase DDE" evidence="1">
    <location>
        <begin position="7"/>
        <end position="142"/>
    </location>
</feature>
<organism evidence="2 3">
    <name type="scientific">Candidatus Bealeia paramacronuclearis</name>
    <dbReference type="NCBI Taxonomy" id="1921001"/>
    <lineage>
        <taxon>Bacteria</taxon>
        <taxon>Pseudomonadati</taxon>
        <taxon>Pseudomonadota</taxon>
        <taxon>Alphaproteobacteria</taxon>
        <taxon>Holosporales</taxon>
        <taxon>Holosporaceae</taxon>
        <taxon>Candidatus Bealeia</taxon>
    </lineage>
</organism>
<dbReference type="InterPro" id="IPR038717">
    <property type="entry name" value="Tc1-like_DDE_dom"/>
</dbReference>
<dbReference type="Proteomes" id="UP001330434">
    <property type="component" value="Chromosome"/>
</dbReference>
<accession>A0ABZ2C531</accession>
<evidence type="ECO:0000313" key="3">
    <source>
        <dbReference type="Proteomes" id="UP001330434"/>
    </source>
</evidence>
<dbReference type="InterPro" id="IPR036397">
    <property type="entry name" value="RNaseH_sf"/>
</dbReference>
<protein>
    <submittedName>
        <fullName evidence="2">IS630 family transposase domain protein</fullName>
    </submittedName>
</protein>
<dbReference type="Pfam" id="PF13358">
    <property type="entry name" value="DDE_3"/>
    <property type="match status" value="1"/>
</dbReference>
<dbReference type="NCBIfam" id="NF033545">
    <property type="entry name" value="transpos_IS630"/>
    <property type="match status" value="1"/>
</dbReference>
<gene>
    <name evidence="2" type="ORF">Bealeia1_01355</name>
</gene>
<reference evidence="2 3" key="1">
    <citation type="journal article" date="2024" name="Environ. Microbiol.">
        <title>Novel evolutionary insights on the interactions of the Holosporales (Alphaproteobacteria) with eukaryotic hosts from comparative genomics.</title>
        <authorList>
            <person name="Giovannini M."/>
            <person name="Petroni G."/>
            <person name="Castelli M."/>
        </authorList>
    </citation>
    <scope>NUCLEOTIDE SEQUENCE [LARGE SCALE GENOMIC DNA]</scope>
    <source>
        <strain evidence="2 3">US_Bl 15I1</strain>
    </source>
</reference>
<proteinExistence type="predicted"/>
<dbReference type="SUPFAM" id="SSF53098">
    <property type="entry name" value="Ribonuclease H-like"/>
    <property type="match status" value="1"/>
</dbReference>